<proteinExistence type="predicted"/>
<organism evidence="7 8">
    <name type="scientific">Psychrilyobacter piezotolerans</name>
    <dbReference type="NCBI Taxonomy" id="2293438"/>
    <lineage>
        <taxon>Bacteria</taxon>
        <taxon>Fusobacteriati</taxon>
        <taxon>Fusobacteriota</taxon>
        <taxon>Fusobacteriia</taxon>
        <taxon>Fusobacteriales</taxon>
        <taxon>Fusobacteriaceae</taxon>
        <taxon>Psychrilyobacter</taxon>
    </lineage>
</organism>
<feature type="transmembrane region" description="Helical" evidence="6">
    <location>
        <begin position="146"/>
        <end position="168"/>
    </location>
</feature>
<feature type="transmembrane region" description="Helical" evidence="6">
    <location>
        <begin position="109"/>
        <end position="134"/>
    </location>
</feature>
<evidence type="ECO:0000313" key="8">
    <source>
        <dbReference type="Proteomes" id="UP000263486"/>
    </source>
</evidence>
<gene>
    <name evidence="7" type="ORF">DYH56_10790</name>
</gene>
<evidence type="ECO:0000256" key="4">
    <source>
        <dbReference type="ARBA" id="ARBA00022989"/>
    </source>
</evidence>
<evidence type="ECO:0000256" key="5">
    <source>
        <dbReference type="ARBA" id="ARBA00023136"/>
    </source>
</evidence>
<evidence type="ECO:0000256" key="6">
    <source>
        <dbReference type="SAM" id="Phobius"/>
    </source>
</evidence>
<accession>A0ABX9KFD6</accession>
<dbReference type="Pfam" id="PF01810">
    <property type="entry name" value="LysE"/>
    <property type="match status" value="1"/>
</dbReference>
<feature type="transmembrane region" description="Helical" evidence="6">
    <location>
        <begin position="6"/>
        <end position="25"/>
    </location>
</feature>
<evidence type="ECO:0000256" key="1">
    <source>
        <dbReference type="ARBA" id="ARBA00004651"/>
    </source>
</evidence>
<keyword evidence="3 6" id="KW-0812">Transmembrane</keyword>
<dbReference type="InterPro" id="IPR001123">
    <property type="entry name" value="LeuE-type"/>
</dbReference>
<protein>
    <submittedName>
        <fullName evidence="7">Lysine transporter LysE</fullName>
    </submittedName>
</protein>
<name>A0ABX9KFD6_9FUSO</name>
<feature type="transmembrane region" description="Helical" evidence="6">
    <location>
        <begin position="180"/>
        <end position="201"/>
    </location>
</feature>
<dbReference type="PANTHER" id="PTHR30086">
    <property type="entry name" value="ARGININE EXPORTER PROTEIN ARGO"/>
    <property type="match status" value="1"/>
</dbReference>
<evidence type="ECO:0000313" key="7">
    <source>
        <dbReference type="EMBL" id="REI40497.1"/>
    </source>
</evidence>
<dbReference type="EMBL" id="QUAJ01000019">
    <property type="protein sequence ID" value="REI40497.1"/>
    <property type="molecule type" value="Genomic_DNA"/>
</dbReference>
<dbReference type="Proteomes" id="UP000263486">
    <property type="component" value="Unassembled WGS sequence"/>
</dbReference>
<reference evidence="7 8" key="1">
    <citation type="submission" date="2018-08" db="EMBL/GenBank/DDBJ databases">
        <title>Draft genome sequence of Psychrilyobacter sp. strain SD5 isolated from Black Sea water.</title>
        <authorList>
            <person name="Yadav S."/>
            <person name="Villanueva L."/>
            <person name="Damste J.S.S."/>
        </authorList>
    </citation>
    <scope>NUCLEOTIDE SEQUENCE [LARGE SCALE GENOMIC DNA]</scope>
    <source>
        <strain evidence="7 8">SD5</strain>
    </source>
</reference>
<dbReference type="PANTHER" id="PTHR30086:SF20">
    <property type="entry name" value="ARGININE EXPORTER PROTEIN ARGO-RELATED"/>
    <property type="match status" value="1"/>
</dbReference>
<keyword evidence="2" id="KW-1003">Cell membrane</keyword>
<dbReference type="RefSeq" id="WP_114642882.1">
    <property type="nucleotide sequence ID" value="NZ_JAACIO010000020.1"/>
</dbReference>
<comment type="subcellular location">
    <subcellularLocation>
        <location evidence="1">Cell membrane</location>
        <topology evidence="1">Multi-pass membrane protein</topology>
    </subcellularLocation>
</comment>
<evidence type="ECO:0000256" key="3">
    <source>
        <dbReference type="ARBA" id="ARBA00022692"/>
    </source>
</evidence>
<comment type="caution">
    <text evidence="7">The sequence shown here is derived from an EMBL/GenBank/DDBJ whole genome shotgun (WGS) entry which is preliminary data.</text>
</comment>
<evidence type="ECO:0000256" key="2">
    <source>
        <dbReference type="ARBA" id="ARBA00022475"/>
    </source>
</evidence>
<sequence>MYLLDGIICGMVLSLPFGPLAIYCMEKTLSEGRNRGFMSSLGMITVDVFYGLIALFGFRYVEELLQDYQVEIKIVSGILILGLGYKIFRSRKEITNIVEEDHFGCMRSYATTILVALANPLSILTFIGLFAILGVSTNVESISLKIALGIIIGGGVQWFVITGALSHYRKKITLKTLETLRHYASVIIMLGGVAITLSSFIKN</sequence>
<keyword evidence="8" id="KW-1185">Reference proteome</keyword>
<keyword evidence="5 6" id="KW-0472">Membrane</keyword>
<keyword evidence="4 6" id="KW-1133">Transmembrane helix</keyword>
<feature type="transmembrane region" description="Helical" evidence="6">
    <location>
        <begin position="37"/>
        <end position="58"/>
    </location>
</feature>